<sequence length="76" mass="8651">MPIVSIILVLTFSTILCFFEIPQMVNSKSYRDLWAFCILLALGVIMAILRSLNVKISNPSDWVAWVFSPFSDLLKN</sequence>
<gene>
    <name evidence="2" type="ORF">L323_19460</name>
</gene>
<feature type="transmembrane region" description="Helical" evidence="1">
    <location>
        <begin position="33"/>
        <end position="52"/>
    </location>
</feature>
<protein>
    <submittedName>
        <fullName evidence="2">Uncharacterized protein</fullName>
    </submittedName>
</protein>
<proteinExistence type="predicted"/>
<dbReference type="OrthoDB" id="2440830at2"/>
<evidence type="ECO:0000313" key="2">
    <source>
        <dbReference type="EMBL" id="EPR07709.1"/>
    </source>
</evidence>
<dbReference type="STRING" id="1330534.L323_19460"/>
<reference evidence="2 3" key="1">
    <citation type="journal article" date="2013" name="Genome Announc.">
        <title>Draft Genome Sequence of the Cellulolytic Bacterium Clostridium papyrosolvens C7 (ATCC 700395).</title>
        <authorList>
            <person name="Zepeda V."/>
            <person name="Dassa B."/>
            <person name="Borovok I."/>
            <person name="Lamed R."/>
            <person name="Bayer E.A."/>
            <person name="Cate J.H."/>
        </authorList>
    </citation>
    <scope>NUCLEOTIDE SEQUENCE [LARGE SCALE GENOMIC DNA]</scope>
    <source>
        <strain evidence="2 3">C7</strain>
    </source>
</reference>
<organism evidence="2 3">
    <name type="scientific">Ruminiclostridium papyrosolvens C7</name>
    <dbReference type="NCBI Taxonomy" id="1330534"/>
    <lineage>
        <taxon>Bacteria</taxon>
        <taxon>Bacillati</taxon>
        <taxon>Bacillota</taxon>
        <taxon>Clostridia</taxon>
        <taxon>Eubacteriales</taxon>
        <taxon>Oscillospiraceae</taxon>
        <taxon>Ruminiclostridium</taxon>
    </lineage>
</organism>
<keyword evidence="1" id="KW-1133">Transmembrane helix</keyword>
<keyword evidence="1" id="KW-0812">Transmembrane</keyword>
<dbReference type="PATRIC" id="fig|1330534.3.peg.3861"/>
<name>U4QWM4_9FIRM</name>
<evidence type="ECO:0000256" key="1">
    <source>
        <dbReference type="SAM" id="Phobius"/>
    </source>
</evidence>
<evidence type="ECO:0000313" key="3">
    <source>
        <dbReference type="Proteomes" id="UP000016860"/>
    </source>
</evidence>
<comment type="caution">
    <text evidence="2">The sequence shown here is derived from an EMBL/GenBank/DDBJ whole genome shotgun (WGS) entry which is preliminary data.</text>
</comment>
<dbReference type="AlphaFoldDB" id="U4QWM4"/>
<accession>U4QWM4</accession>
<dbReference type="EMBL" id="ATAY01000098">
    <property type="protein sequence ID" value="EPR07709.1"/>
    <property type="molecule type" value="Genomic_DNA"/>
</dbReference>
<dbReference type="Proteomes" id="UP000016860">
    <property type="component" value="Unassembled WGS sequence"/>
</dbReference>
<keyword evidence="1" id="KW-0472">Membrane</keyword>